<name>A0AAN6XVV6_9PEZI</name>
<dbReference type="InterPro" id="IPR052337">
    <property type="entry name" value="SAT4-like"/>
</dbReference>
<dbReference type="Pfam" id="PF20684">
    <property type="entry name" value="Fung_rhodopsin"/>
    <property type="match status" value="1"/>
</dbReference>
<feature type="transmembrane region" description="Helical" evidence="7">
    <location>
        <begin position="31"/>
        <end position="52"/>
    </location>
</feature>
<dbReference type="PANTHER" id="PTHR33048:SF47">
    <property type="entry name" value="INTEGRAL MEMBRANE PROTEIN-RELATED"/>
    <property type="match status" value="1"/>
</dbReference>
<organism evidence="9 10">
    <name type="scientific">Rhypophila decipiens</name>
    <dbReference type="NCBI Taxonomy" id="261697"/>
    <lineage>
        <taxon>Eukaryota</taxon>
        <taxon>Fungi</taxon>
        <taxon>Dikarya</taxon>
        <taxon>Ascomycota</taxon>
        <taxon>Pezizomycotina</taxon>
        <taxon>Sordariomycetes</taxon>
        <taxon>Sordariomycetidae</taxon>
        <taxon>Sordariales</taxon>
        <taxon>Naviculisporaceae</taxon>
        <taxon>Rhypophila</taxon>
    </lineage>
</organism>
<comment type="caution">
    <text evidence="9">The sequence shown here is derived from an EMBL/GenBank/DDBJ whole genome shotgun (WGS) entry which is preliminary data.</text>
</comment>
<evidence type="ECO:0000256" key="1">
    <source>
        <dbReference type="ARBA" id="ARBA00004141"/>
    </source>
</evidence>
<keyword evidence="4 7" id="KW-0472">Membrane</keyword>
<feature type="region of interest" description="Disordered" evidence="6">
    <location>
        <begin position="297"/>
        <end position="322"/>
    </location>
</feature>
<feature type="transmembrane region" description="Helical" evidence="7">
    <location>
        <begin position="110"/>
        <end position="132"/>
    </location>
</feature>
<reference evidence="9" key="1">
    <citation type="journal article" date="2023" name="Mol. Phylogenet. Evol.">
        <title>Genome-scale phylogeny and comparative genomics of the fungal order Sordariales.</title>
        <authorList>
            <person name="Hensen N."/>
            <person name="Bonometti L."/>
            <person name="Westerberg I."/>
            <person name="Brannstrom I.O."/>
            <person name="Guillou S."/>
            <person name="Cros-Aarteil S."/>
            <person name="Calhoun S."/>
            <person name="Haridas S."/>
            <person name="Kuo A."/>
            <person name="Mondo S."/>
            <person name="Pangilinan J."/>
            <person name="Riley R."/>
            <person name="LaButti K."/>
            <person name="Andreopoulos B."/>
            <person name="Lipzen A."/>
            <person name="Chen C."/>
            <person name="Yan M."/>
            <person name="Daum C."/>
            <person name="Ng V."/>
            <person name="Clum A."/>
            <person name="Steindorff A."/>
            <person name="Ohm R.A."/>
            <person name="Martin F."/>
            <person name="Silar P."/>
            <person name="Natvig D.O."/>
            <person name="Lalanne C."/>
            <person name="Gautier V."/>
            <person name="Ament-Velasquez S.L."/>
            <person name="Kruys A."/>
            <person name="Hutchinson M.I."/>
            <person name="Powell A.J."/>
            <person name="Barry K."/>
            <person name="Miller A.N."/>
            <person name="Grigoriev I.V."/>
            <person name="Debuchy R."/>
            <person name="Gladieux P."/>
            <person name="Hiltunen Thoren M."/>
            <person name="Johannesson H."/>
        </authorList>
    </citation>
    <scope>NUCLEOTIDE SEQUENCE</scope>
    <source>
        <strain evidence="9">PSN293</strain>
    </source>
</reference>
<feature type="transmembrane region" description="Helical" evidence="7">
    <location>
        <begin position="221"/>
        <end position="244"/>
    </location>
</feature>
<feature type="region of interest" description="Disordered" evidence="6">
    <location>
        <begin position="1"/>
        <end position="20"/>
    </location>
</feature>
<evidence type="ECO:0000256" key="3">
    <source>
        <dbReference type="ARBA" id="ARBA00022989"/>
    </source>
</evidence>
<evidence type="ECO:0000256" key="2">
    <source>
        <dbReference type="ARBA" id="ARBA00022692"/>
    </source>
</evidence>
<sequence length="405" mass="44824">MNSTEDIMGPPGGPPPLSSGPLDHGDLGPNMLAAAFGTWAIAFVFVALRIWTRAVIVRKVGASDWCIVLSLIAAAGVCVATFVQVKHGLGKHVWDIDFASHGMTMQKASWFSLLAYCFALTFSKVSICFLYLTIFTFEWVRKACWGLLILNILCGLEALISTLTFCIPLDAFWDLTVKPIYCATDAVWWVNTGLAILTSILMFLVPIPAVLPLKLPRRQKIIVVGVFAIGFFEVLVSFIRMCYLIKTKKEPMTDYTYTGAELNYWLFIEVHTCIVIACLMTLKPLLAKFAPNLLTERDPSTSHSSGMSPSDPPLTIGSRPLRNGQVRPESWMVFGSNRRSTNQGDIVLEDVENKACASYRVHQNNTYSTTRVMESSDMKPPSSAVSQFSDRTEDLNPTAKARSIT</sequence>
<proteinExistence type="inferred from homology"/>
<evidence type="ECO:0000259" key="8">
    <source>
        <dbReference type="Pfam" id="PF20684"/>
    </source>
</evidence>
<comment type="subcellular location">
    <subcellularLocation>
        <location evidence="1">Membrane</location>
        <topology evidence="1">Multi-pass membrane protein</topology>
    </subcellularLocation>
</comment>
<gene>
    <name evidence="9" type="ORF">QBC37DRAFT_92395</name>
</gene>
<dbReference type="InterPro" id="IPR049326">
    <property type="entry name" value="Rhodopsin_dom_fungi"/>
</dbReference>
<dbReference type="EMBL" id="MU858287">
    <property type="protein sequence ID" value="KAK4207555.1"/>
    <property type="molecule type" value="Genomic_DNA"/>
</dbReference>
<keyword evidence="10" id="KW-1185">Reference proteome</keyword>
<protein>
    <recommendedName>
        <fullName evidence="8">Rhodopsin domain-containing protein</fullName>
    </recommendedName>
</protein>
<dbReference type="PANTHER" id="PTHR33048">
    <property type="entry name" value="PTH11-LIKE INTEGRAL MEMBRANE PROTEIN (AFU_ORTHOLOGUE AFUA_5G11245)"/>
    <property type="match status" value="1"/>
</dbReference>
<evidence type="ECO:0000313" key="10">
    <source>
        <dbReference type="Proteomes" id="UP001301769"/>
    </source>
</evidence>
<feature type="domain" description="Rhodopsin" evidence="8">
    <location>
        <begin position="48"/>
        <end position="287"/>
    </location>
</feature>
<feature type="transmembrane region" description="Helical" evidence="7">
    <location>
        <begin position="264"/>
        <end position="282"/>
    </location>
</feature>
<dbReference type="AlphaFoldDB" id="A0AAN6XVV6"/>
<keyword evidence="3 7" id="KW-1133">Transmembrane helix</keyword>
<feature type="transmembrane region" description="Helical" evidence="7">
    <location>
        <begin position="64"/>
        <end position="85"/>
    </location>
</feature>
<dbReference type="GO" id="GO:0016020">
    <property type="term" value="C:membrane"/>
    <property type="evidence" value="ECO:0007669"/>
    <property type="project" value="UniProtKB-SubCell"/>
</dbReference>
<evidence type="ECO:0000256" key="6">
    <source>
        <dbReference type="SAM" id="MobiDB-lite"/>
    </source>
</evidence>
<evidence type="ECO:0000256" key="5">
    <source>
        <dbReference type="ARBA" id="ARBA00038359"/>
    </source>
</evidence>
<feature type="region of interest" description="Disordered" evidence="6">
    <location>
        <begin position="371"/>
        <end position="405"/>
    </location>
</feature>
<reference evidence="9" key="2">
    <citation type="submission" date="2023-05" db="EMBL/GenBank/DDBJ databases">
        <authorList>
            <consortium name="Lawrence Berkeley National Laboratory"/>
            <person name="Steindorff A."/>
            <person name="Hensen N."/>
            <person name="Bonometti L."/>
            <person name="Westerberg I."/>
            <person name="Brannstrom I.O."/>
            <person name="Guillou S."/>
            <person name="Cros-Aarteil S."/>
            <person name="Calhoun S."/>
            <person name="Haridas S."/>
            <person name="Kuo A."/>
            <person name="Mondo S."/>
            <person name="Pangilinan J."/>
            <person name="Riley R."/>
            <person name="Labutti K."/>
            <person name="Andreopoulos B."/>
            <person name="Lipzen A."/>
            <person name="Chen C."/>
            <person name="Yanf M."/>
            <person name="Daum C."/>
            <person name="Ng V."/>
            <person name="Clum A."/>
            <person name="Ohm R."/>
            <person name="Martin F."/>
            <person name="Silar P."/>
            <person name="Natvig D."/>
            <person name="Lalanne C."/>
            <person name="Gautier V."/>
            <person name="Ament-Velasquez S.L."/>
            <person name="Kruys A."/>
            <person name="Hutchinson M.I."/>
            <person name="Powell A.J."/>
            <person name="Barry K."/>
            <person name="Miller A.N."/>
            <person name="Grigoriev I.V."/>
            <person name="Debuchy R."/>
            <person name="Gladieux P."/>
            <person name="Thoren M.H."/>
            <person name="Johannesson H."/>
        </authorList>
    </citation>
    <scope>NUCLEOTIDE SEQUENCE</scope>
    <source>
        <strain evidence="9">PSN293</strain>
    </source>
</reference>
<evidence type="ECO:0000256" key="7">
    <source>
        <dbReference type="SAM" id="Phobius"/>
    </source>
</evidence>
<feature type="transmembrane region" description="Helical" evidence="7">
    <location>
        <begin position="187"/>
        <end position="209"/>
    </location>
</feature>
<evidence type="ECO:0000313" key="9">
    <source>
        <dbReference type="EMBL" id="KAK4207555.1"/>
    </source>
</evidence>
<feature type="transmembrane region" description="Helical" evidence="7">
    <location>
        <begin position="144"/>
        <end position="167"/>
    </location>
</feature>
<evidence type="ECO:0000256" key="4">
    <source>
        <dbReference type="ARBA" id="ARBA00023136"/>
    </source>
</evidence>
<keyword evidence="2 7" id="KW-0812">Transmembrane</keyword>
<accession>A0AAN6XVV6</accession>
<dbReference type="Proteomes" id="UP001301769">
    <property type="component" value="Unassembled WGS sequence"/>
</dbReference>
<comment type="similarity">
    <text evidence="5">Belongs to the SAT4 family.</text>
</comment>